<dbReference type="InterPro" id="IPR036962">
    <property type="entry name" value="Glyco_hydro_3_N_sf"/>
</dbReference>
<sequence>MKPWHDTHLSPSERAHALCDTMSREEKIHQLGSFWERSDGEAPAPEPRPDTTPGEREAEREAIHEVAPMENAFAQEALSWEDASALGLGQLTRIFGTEPVSVAEGVATLIARQREVQERSPQGIPALAHEECLTGFTALGATVYPAAIAWGATWNPELIEDMATAIGEDLKAVGIHQGLSPLLDVVRDYRWGRVEETCGEDPYLVGTLGTAYVRGLQKAGIIATLKHFVAYPASRAGRNHAPVSMGRRELEDVMLPPFEMAVREGGVHSVMNSYSDIDGEPAGASRFLLTEVLRERWGFEGTVVSDYWAVTFLQKMHRIAASPAHAAALALRAGLDVELPETTCFHLIGEALEEGLLTEDELNQAVVRILTHKAQQGLLDEGWSPEEHADPTRDLDSPGNRAIARKMAEESIVLLSNDGILPLTPSTRLSVIGPTWGEARAFMGCYSFPNHVLAKHPDHGLGLPIPTLQEALNSALSTAPAYVQGVGFMDGPDVDISAGIAQAVDTARNSDVALLTVGDIAGMFGGGTSGEGCDVVDLSLPGRQGELIEAVLATGTPTILLLVTGRPYAVGAYADRCAAIIQAFMPGVEGGAALADVLTGAVNPSGRLPIALPDGKGGQPGTYLAPPLAWESEGISNLDPRPRFPFGAGISYTNFTLSDPQLSESEISVDGEVTYSVTVTNTGERDGHTVIQLYYEDPIAEVVRPLKQLIGYHKIALAAGQSARLNFAVSADFFSFTGRDYQRIVEPGEILLSAGHSSEERLPGLILHLTGQRRIVAEGRRMICRVEVEKDSLPTKTTQVGE</sequence>
<comment type="caution">
    <text evidence="7">The sequence shown here is derived from an EMBL/GenBank/DDBJ whole genome shotgun (WGS) entry which is preliminary data.</text>
</comment>
<dbReference type="Pfam" id="PF01915">
    <property type="entry name" value="Glyco_hydro_3_C"/>
    <property type="match status" value="1"/>
</dbReference>
<evidence type="ECO:0000256" key="2">
    <source>
        <dbReference type="ARBA" id="ARBA00022801"/>
    </source>
</evidence>
<evidence type="ECO:0000259" key="6">
    <source>
        <dbReference type="SMART" id="SM01217"/>
    </source>
</evidence>
<accession>A0A3P1SBQ1</accession>
<dbReference type="SMART" id="SM01217">
    <property type="entry name" value="Fn3_like"/>
    <property type="match status" value="1"/>
</dbReference>
<name>A0A3P1SBQ1_9ACTO</name>
<dbReference type="OrthoDB" id="3187421at2"/>
<keyword evidence="8" id="KW-1185">Reference proteome</keyword>
<dbReference type="InterPro" id="IPR002772">
    <property type="entry name" value="Glyco_hydro_3_C"/>
</dbReference>
<evidence type="ECO:0000256" key="1">
    <source>
        <dbReference type="ARBA" id="ARBA00005336"/>
    </source>
</evidence>
<feature type="region of interest" description="Disordered" evidence="5">
    <location>
        <begin position="30"/>
        <end position="59"/>
    </location>
</feature>
<dbReference type="Gene3D" id="3.40.50.1700">
    <property type="entry name" value="Glycoside hydrolase family 3 C-terminal domain"/>
    <property type="match status" value="1"/>
</dbReference>
<dbReference type="EMBL" id="RQZF01000015">
    <property type="protein sequence ID" value="RRC94486.1"/>
    <property type="molecule type" value="Genomic_DNA"/>
</dbReference>
<dbReference type="InterPro" id="IPR036881">
    <property type="entry name" value="Glyco_hydro_3_C_sf"/>
</dbReference>
<dbReference type="RefSeq" id="WP_124872372.1">
    <property type="nucleotide sequence ID" value="NZ_RQZF01000015.1"/>
</dbReference>
<protein>
    <submittedName>
        <fullName evidence="7">Glycosyl hydrolase</fullName>
    </submittedName>
</protein>
<dbReference type="Gene3D" id="3.20.20.300">
    <property type="entry name" value="Glycoside hydrolase, family 3, N-terminal domain"/>
    <property type="match status" value="1"/>
</dbReference>
<dbReference type="InterPro" id="IPR019800">
    <property type="entry name" value="Glyco_hydro_3_AS"/>
</dbReference>
<dbReference type="PROSITE" id="PS00775">
    <property type="entry name" value="GLYCOSYL_HYDROL_F3"/>
    <property type="match status" value="1"/>
</dbReference>
<evidence type="ECO:0000313" key="8">
    <source>
        <dbReference type="Proteomes" id="UP000280444"/>
    </source>
</evidence>
<feature type="domain" description="Fibronectin type III-like" evidence="6">
    <location>
        <begin position="689"/>
        <end position="758"/>
    </location>
</feature>
<dbReference type="InterPro" id="IPR050288">
    <property type="entry name" value="Cellulose_deg_GH3"/>
</dbReference>
<dbReference type="InterPro" id="IPR001764">
    <property type="entry name" value="Glyco_hydro_3_N"/>
</dbReference>
<dbReference type="PANTHER" id="PTHR42715">
    <property type="entry name" value="BETA-GLUCOSIDASE"/>
    <property type="match status" value="1"/>
</dbReference>
<keyword evidence="2 4" id="KW-0378">Hydrolase</keyword>
<dbReference type="SUPFAM" id="SSF51445">
    <property type="entry name" value="(Trans)glycosidases"/>
    <property type="match status" value="1"/>
</dbReference>
<dbReference type="SUPFAM" id="SSF52279">
    <property type="entry name" value="Beta-D-glucan exohydrolase, C-terminal domain"/>
    <property type="match status" value="1"/>
</dbReference>
<dbReference type="AlphaFoldDB" id="A0A3P1SBQ1"/>
<dbReference type="Proteomes" id="UP000280444">
    <property type="component" value="Unassembled WGS sequence"/>
</dbReference>
<evidence type="ECO:0000256" key="3">
    <source>
        <dbReference type="ARBA" id="ARBA00023277"/>
    </source>
</evidence>
<reference evidence="7 8" key="1">
    <citation type="submission" date="2018-11" db="EMBL/GenBank/DDBJ databases">
        <title>Genomes From Bacteria Associated with the Canine Oral Cavity: a Test Case for Automated Genome-Based Taxonomic Assignment.</title>
        <authorList>
            <person name="Coil D.A."/>
            <person name="Jospin G."/>
            <person name="Darling A.E."/>
            <person name="Wallis C."/>
            <person name="Davis I.J."/>
            <person name="Harris S."/>
            <person name="Eisen J.A."/>
            <person name="Holcombe L.J."/>
            <person name="O'Flynn C."/>
        </authorList>
    </citation>
    <scope>NUCLEOTIDE SEQUENCE [LARGE SCALE GENOMIC DNA]</scope>
    <source>
        <strain evidence="7 8">OH770</strain>
    </source>
</reference>
<evidence type="ECO:0000256" key="5">
    <source>
        <dbReference type="SAM" id="MobiDB-lite"/>
    </source>
</evidence>
<dbReference type="Pfam" id="PF00933">
    <property type="entry name" value="Glyco_hydro_3"/>
    <property type="match status" value="1"/>
</dbReference>
<gene>
    <name evidence="7" type="ORF">EII11_10105</name>
</gene>
<dbReference type="InterPro" id="IPR017853">
    <property type="entry name" value="GH"/>
</dbReference>
<dbReference type="GO" id="GO:0008422">
    <property type="term" value="F:beta-glucosidase activity"/>
    <property type="evidence" value="ECO:0007669"/>
    <property type="project" value="TreeGrafter"/>
</dbReference>
<keyword evidence="3" id="KW-0119">Carbohydrate metabolism</keyword>
<dbReference type="InterPro" id="IPR026891">
    <property type="entry name" value="Fn3-like"/>
</dbReference>
<dbReference type="InterPro" id="IPR013783">
    <property type="entry name" value="Ig-like_fold"/>
</dbReference>
<organism evidence="7 8">
    <name type="scientific">Schaalia canis</name>
    <dbReference type="NCBI Taxonomy" id="100469"/>
    <lineage>
        <taxon>Bacteria</taxon>
        <taxon>Bacillati</taxon>
        <taxon>Actinomycetota</taxon>
        <taxon>Actinomycetes</taxon>
        <taxon>Actinomycetales</taxon>
        <taxon>Actinomycetaceae</taxon>
        <taxon>Schaalia</taxon>
    </lineage>
</organism>
<feature type="compositionally biased region" description="Basic and acidic residues" evidence="5">
    <location>
        <begin position="47"/>
        <end position="59"/>
    </location>
</feature>
<comment type="similarity">
    <text evidence="1 4">Belongs to the glycosyl hydrolase 3 family.</text>
</comment>
<proteinExistence type="inferred from homology"/>
<evidence type="ECO:0000256" key="4">
    <source>
        <dbReference type="RuleBase" id="RU361161"/>
    </source>
</evidence>
<dbReference type="PANTHER" id="PTHR42715:SF10">
    <property type="entry name" value="BETA-GLUCOSIDASE"/>
    <property type="match status" value="1"/>
</dbReference>
<dbReference type="PRINTS" id="PR00133">
    <property type="entry name" value="GLHYDRLASE3"/>
</dbReference>
<keyword evidence="4" id="KW-0326">Glycosidase</keyword>
<dbReference type="Gene3D" id="2.60.40.10">
    <property type="entry name" value="Immunoglobulins"/>
    <property type="match status" value="1"/>
</dbReference>
<dbReference type="Pfam" id="PF14310">
    <property type="entry name" value="Fn3-like"/>
    <property type="match status" value="1"/>
</dbReference>
<evidence type="ECO:0000313" key="7">
    <source>
        <dbReference type="EMBL" id="RRC94486.1"/>
    </source>
</evidence>
<dbReference type="GO" id="GO:0009251">
    <property type="term" value="P:glucan catabolic process"/>
    <property type="evidence" value="ECO:0007669"/>
    <property type="project" value="TreeGrafter"/>
</dbReference>